<feature type="transmembrane region" description="Helical" evidence="1">
    <location>
        <begin position="41"/>
        <end position="62"/>
    </location>
</feature>
<name>A0ABW5LW32_9BACT</name>
<evidence type="ECO:0008006" key="4">
    <source>
        <dbReference type="Google" id="ProtNLM"/>
    </source>
</evidence>
<dbReference type="Proteomes" id="UP001597469">
    <property type="component" value="Unassembled WGS sequence"/>
</dbReference>
<keyword evidence="1" id="KW-0812">Transmembrane</keyword>
<protein>
    <recommendedName>
        <fullName evidence="4">DUF2306 domain-containing protein</fullName>
    </recommendedName>
</protein>
<gene>
    <name evidence="2" type="ORF">ACFSUS_00070</name>
</gene>
<feature type="transmembrane region" description="Helical" evidence="1">
    <location>
        <begin position="68"/>
        <end position="88"/>
    </location>
</feature>
<proteinExistence type="predicted"/>
<feature type="transmembrane region" description="Helical" evidence="1">
    <location>
        <begin position="95"/>
        <end position="115"/>
    </location>
</feature>
<organism evidence="2 3">
    <name type="scientific">Spirosoma soli</name>
    <dbReference type="NCBI Taxonomy" id="1770529"/>
    <lineage>
        <taxon>Bacteria</taxon>
        <taxon>Pseudomonadati</taxon>
        <taxon>Bacteroidota</taxon>
        <taxon>Cytophagia</taxon>
        <taxon>Cytophagales</taxon>
        <taxon>Cytophagaceae</taxon>
        <taxon>Spirosoma</taxon>
    </lineage>
</organism>
<sequence length="184" mass="20492">MNSILHSSVSVVHLLAALTAMLTGTYILFTEKGTIKHRIIGRIYVAAMVVLLLTAFQIYFLFGRFGVIHWGAVGSVLALTVGTASVGLRQIVPSWLRWHYIGMGASVTGLYAAFLVESTYRFFPPSYFWWVTMGSANAVFAVGAILLYRYYPRTFIQKSRLTESTGFIGPAGLLARLNRQFVRK</sequence>
<keyword evidence="1" id="KW-1133">Transmembrane helix</keyword>
<evidence type="ECO:0000256" key="1">
    <source>
        <dbReference type="SAM" id="Phobius"/>
    </source>
</evidence>
<comment type="caution">
    <text evidence="2">The sequence shown here is derived from an EMBL/GenBank/DDBJ whole genome shotgun (WGS) entry which is preliminary data.</text>
</comment>
<dbReference type="EMBL" id="JBHULN010000001">
    <property type="protein sequence ID" value="MFD2569007.1"/>
    <property type="molecule type" value="Genomic_DNA"/>
</dbReference>
<keyword evidence="3" id="KW-1185">Reference proteome</keyword>
<evidence type="ECO:0000313" key="3">
    <source>
        <dbReference type="Proteomes" id="UP001597469"/>
    </source>
</evidence>
<feature type="transmembrane region" description="Helical" evidence="1">
    <location>
        <begin position="127"/>
        <end position="151"/>
    </location>
</feature>
<keyword evidence="1" id="KW-0472">Membrane</keyword>
<feature type="transmembrane region" description="Helical" evidence="1">
    <location>
        <begin position="12"/>
        <end position="29"/>
    </location>
</feature>
<reference evidence="3" key="1">
    <citation type="journal article" date="2019" name="Int. J. Syst. Evol. Microbiol.">
        <title>The Global Catalogue of Microorganisms (GCM) 10K type strain sequencing project: providing services to taxonomists for standard genome sequencing and annotation.</title>
        <authorList>
            <consortium name="The Broad Institute Genomics Platform"/>
            <consortium name="The Broad Institute Genome Sequencing Center for Infectious Disease"/>
            <person name="Wu L."/>
            <person name="Ma J."/>
        </authorList>
    </citation>
    <scope>NUCLEOTIDE SEQUENCE [LARGE SCALE GENOMIC DNA]</scope>
    <source>
        <strain evidence="3">KCTC 42805</strain>
    </source>
</reference>
<accession>A0ABW5LW32</accession>
<dbReference type="RefSeq" id="WP_381517332.1">
    <property type="nucleotide sequence ID" value="NZ_JBHULN010000001.1"/>
</dbReference>
<evidence type="ECO:0000313" key="2">
    <source>
        <dbReference type="EMBL" id="MFD2569007.1"/>
    </source>
</evidence>